<accession>A0A1X7TJB1</accession>
<dbReference type="InParanoid" id="A0A1X7TJB1"/>
<dbReference type="SUPFAM" id="SSF56672">
    <property type="entry name" value="DNA/RNA polymerases"/>
    <property type="match status" value="1"/>
</dbReference>
<evidence type="ECO:0000313" key="8">
    <source>
        <dbReference type="EnsemblMetazoa" id="Aqu2.1.14640_001"/>
    </source>
</evidence>
<sequence length="95" mass="11088">KQRYATVEKECLAIKLVIEAFQVYHLGRTFTIQTDHRALQWLQNMKNLNSGLARWSLALQPFQFRIEHRKGRENANADVLSRIESCFALKKDGKV</sequence>
<dbReference type="InterPro" id="IPR041373">
    <property type="entry name" value="RT_RNaseH"/>
</dbReference>
<dbReference type="GO" id="GO:0016787">
    <property type="term" value="F:hydrolase activity"/>
    <property type="evidence" value="ECO:0007669"/>
    <property type="project" value="UniProtKB-KW"/>
</dbReference>
<keyword evidence="2" id="KW-0548">Nucleotidyltransferase</keyword>
<evidence type="ECO:0000256" key="2">
    <source>
        <dbReference type="ARBA" id="ARBA00022695"/>
    </source>
</evidence>
<organism evidence="8">
    <name type="scientific">Amphimedon queenslandica</name>
    <name type="common">Sponge</name>
    <dbReference type="NCBI Taxonomy" id="400682"/>
    <lineage>
        <taxon>Eukaryota</taxon>
        <taxon>Metazoa</taxon>
        <taxon>Porifera</taxon>
        <taxon>Demospongiae</taxon>
        <taxon>Heteroscleromorpha</taxon>
        <taxon>Haplosclerida</taxon>
        <taxon>Niphatidae</taxon>
        <taxon>Amphimedon</taxon>
    </lineage>
</organism>
<dbReference type="OMA" id="HFPPYLY"/>
<evidence type="ECO:0000256" key="3">
    <source>
        <dbReference type="ARBA" id="ARBA00022722"/>
    </source>
</evidence>
<proteinExistence type="predicted"/>
<dbReference type="CDD" id="cd09274">
    <property type="entry name" value="RNase_HI_RT_Ty3"/>
    <property type="match status" value="1"/>
</dbReference>
<dbReference type="PANTHER" id="PTHR34072:SF52">
    <property type="entry name" value="RIBONUCLEASE H"/>
    <property type="match status" value="1"/>
</dbReference>
<keyword evidence="1" id="KW-0808">Transferase</keyword>
<name>A0A1X7TJB1_AMPQE</name>
<keyword evidence="5" id="KW-0378">Hydrolase</keyword>
<evidence type="ECO:0000256" key="5">
    <source>
        <dbReference type="ARBA" id="ARBA00022801"/>
    </source>
</evidence>
<dbReference type="Pfam" id="PF17917">
    <property type="entry name" value="RT_RNaseH"/>
    <property type="match status" value="1"/>
</dbReference>
<dbReference type="eggNOG" id="KOG0017">
    <property type="taxonomic scope" value="Eukaryota"/>
</dbReference>
<evidence type="ECO:0000259" key="7">
    <source>
        <dbReference type="Pfam" id="PF17917"/>
    </source>
</evidence>
<dbReference type="GO" id="GO:0003964">
    <property type="term" value="F:RNA-directed DNA polymerase activity"/>
    <property type="evidence" value="ECO:0007669"/>
    <property type="project" value="UniProtKB-KW"/>
</dbReference>
<dbReference type="InterPro" id="IPR043502">
    <property type="entry name" value="DNA/RNA_pol_sf"/>
</dbReference>
<keyword evidence="4" id="KW-0255">Endonuclease</keyword>
<feature type="domain" description="Reverse transcriptase RNase H-like" evidence="7">
    <location>
        <begin position="2"/>
        <end position="62"/>
    </location>
</feature>
<dbReference type="PANTHER" id="PTHR34072">
    <property type="entry name" value="ENZYMATIC POLYPROTEIN-RELATED"/>
    <property type="match status" value="1"/>
</dbReference>
<reference evidence="8" key="1">
    <citation type="submission" date="2017-05" db="UniProtKB">
        <authorList>
            <consortium name="EnsemblMetazoa"/>
        </authorList>
    </citation>
    <scope>IDENTIFICATION</scope>
</reference>
<protein>
    <recommendedName>
        <fullName evidence="7">Reverse transcriptase RNase H-like domain-containing protein</fullName>
    </recommendedName>
</protein>
<keyword evidence="6" id="KW-0695">RNA-directed DNA polymerase</keyword>
<evidence type="ECO:0000256" key="1">
    <source>
        <dbReference type="ARBA" id="ARBA00022679"/>
    </source>
</evidence>
<keyword evidence="3" id="KW-0540">Nuclease</keyword>
<dbReference type="AlphaFoldDB" id="A0A1X7TJB1"/>
<dbReference type="GO" id="GO:0004519">
    <property type="term" value="F:endonuclease activity"/>
    <property type="evidence" value="ECO:0007669"/>
    <property type="project" value="UniProtKB-KW"/>
</dbReference>
<dbReference type="EnsemblMetazoa" id="Aqu2.1.14640_001">
    <property type="protein sequence ID" value="Aqu2.1.14640_001"/>
    <property type="gene ID" value="Aqu2.1.14640"/>
</dbReference>
<evidence type="ECO:0000256" key="6">
    <source>
        <dbReference type="ARBA" id="ARBA00022918"/>
    </source>
</evidence>
<evidence type="ECO:0000256" key="4">
    <source>
        <dbReference type="ARBA" id="ARBA00022759"/>
    </source>
</evidence>